<proteinExistence type="inferred from homology"/>
<evidence type="ECO:0000256" key="3">
    <source>
        <dbReference type="ARBA" id="ARBA00023110"/>
    </source>
</evidence>
<organism evidence="9 10">
    <name type="scientific">Citrifermentans bremense</name>
    <dbReference type="NCBI Taxonomy" id="60035"/>
    <lineage>
        <taxon>Bacteria</taxon>
        <taxon>Pseudomonadati</taxon>
        <taxon>Thermodesulfobacteriota</taxon>
        <taxon>Desulfuromonadia</taxon>
        <taxon>Geobacterales</taxon>
        <taxon>Geobacteraceae</taxon>
        <taxon>Citrifermentans</taxon>
    </lineage>
</organism>
<accession>A0A6S6MAJ0</accession>
<feature type="chain" id="PRO_5028329314" description="Peptidyl-prolyl cis-trans isomerase" evidence="7">
    <location>
        <begin position="22"/>
        <end position="143"/>
    </location>
</feature>
<dbReference type="Proteomes" id="UP000515472">
    <property type="component" value="Chromosome"/>
</dbReference>
<dbReference type="PANTHER" id="PTHR43811">
    <property type="entry name" value="FKBP-TYPE PEPTIDYL-PROLYL CIS-TRANS ISOMERASE FKPA"/>
    <property type="match status" value="1"/>
</dbReference>
<evidence type="ECO:0000256" key="5">
    <source>
        <dbReference type="PROSITE-ProRule" id="PRU00277"/>
    </source>
</evidence>
<evidence type="ECO:0000313" key="10">
    <source>
        <dbReference type="Proteomes" id="UP000515472"/>
    </source>
</evidence>
<protein>
    <recommendedName>
        <fullName evidence="6">Peptidyl-prolyl cis-trans isomerase</fullName>
        <ecNumber evidence="6">5.2.1.8</ecNumber>
    </recommendedName>
</protein>
<dbReference type="InterPro" id="IPR046357">
    <property type="entry name" value="PPIase_dom_sf"/>
</dbReference>
<sequence length="143" mass="15076">MKRVTSIVIAMAIAIPGLATANDTIADAAREKGAIKTASGMVYQPIKEGSGPSPKASSIVGVDYRGTLPNGREFDSSYKSKMITKFPLSNVIPCWTEGVLMMKVGGKAKLFCPPELAYGSRGAGQAIPPNATLIFEVELLSIE</sequence>
<dbReference type="KEGG" id="gbn:GEOBRER4_35040"/>
<dbReference type="EMBL" id="AP023213">
    <property type="protein sequence ID" value="BCG48754.1"/>
    <property type="molecule type" value="Genomic_DNA"/>
</dbReference>
<evidence type="ECO:0000256" key="4">
    <source>
        <dbReference type="ARBA" id="ARBA00023235"/>
    </source>
</evidence>
<evidence type="ECO:0000256" key="1">
    <source>
        <dbReference type="ARBA" id="ARBA00000971"/>
    </source>
</evidence>
<dbReference type="EC" id="5.2.1.8" evidence="6"/>
<feature type="signal peptide" evidence="7">
    <location>
        <begin position="1"/>
        <end position="21"/>
    </location>
</feature>
<evidence type="ECO:0000256" key="2">
    <source>
        <dbReference type="ARBA" id="ARBA00006577"/>
    </source>
</evidence>
<gene>
    <name evidence="9" type="ORF">GEOBRER4_n3649</name>
</gene>
<comment type="similarity">
    <text evidence="2 6">Belongs to the FKBP-type PPIase family.</text>
</comment>
<keyword evidence="3 5" id="KW-0697">Rotamase</keyword>
<feature type="domain" description="PPIase FKBP-type" evidence="8">
    <location>
        <begin position="57"/>
        <end position="143"/>
    </location>
</feature>
<dbReference type="RefSeq" id="WP_185243395.1">
    <property type="nucleotide sequence ID" value="NZ_AP023213.1"/>
</dbReference>
<dbReference type="PROSITE" id="PS50059">
    <property type="entry name" value="FKBP_PPIASE"/>
    <property type="match status" value="1"/>
</dbReference>
<evidence type="ECO:0000256" key="7">
    <source>
        <dbReference type="SAM" id="SignalP"/>
    </source>
</evidence>
<dbReference type="AlphaFoldDB" id="A0A6S6MAJ0"/>
<dbReference type="GO" id="GO:0003755">
    <property type="term" value="F:peptidyl-prolyl cis-trans isomerase activity"/>
    <property type="evidence" value="ECO:0007669"/>
    <property type="project" value="UniProtKB-UniRule"/>
</dbReference>
<keyword evidence="10" id="KW-1185">Reference proteome</keyword>
<keyword evidence="4 5" id="KW-0413">Isomerase</keyword>
<comment type="catalytic activity">
    <reaction evidence="1 5 6">
        <text>[protein]-peptidylproline (omega=180) = [protein]-peptidylproline (omega=0)</text>
        <dbReference type="Rhea" id="RHEA:16237"/>
        <dbReference type="Rhea" id="RHEA-COMP:10747"/>
        <dbReference type="Rhea" id="RHEA-COMP:10748"/>
        <dbReference type="ChEBI" id="CHEBI:83833"/>
        <dbReference type="ChEBI" id="CHEBI:83834"/>
        <dbReference type="EC" id="5.2.1.8"/>
    </reaction>
</comment>
<name>A0A6S6MAJ0_9BACT</name>
<reference evidence="9 10" key="1">
    <citation type="submission" date="2020-06" db="EMBL/GenBank/DDBJ databases">
        <title>Interaction of electrochemicaly active bacteria, Geobacter bremensis R4 on different carbon anode.</title>
        <authorList>
            <person name="Meng L."/>
            <person name="Yoshida N."/>
        </authorList>
    </citation>
    <scope>NUCLEOTIDE SEQUENCE [LARGE SCALE GENOMIC DNA]</scope>
    <source>
        <strain evidence="9 10">R4</strain>
    </source>
</reference>
<evidence type="ECO:0000259" key="8">
    <source>
        <dbReference type="PROSITE" id="PS50059"/>
    </source>
</evidence>
<dbReference type="Pfam" id="PF00254">
    <property type="entry name" value="FKBP_C"/>
    <property type="match status" value="1"/>
</dbReference>
<dbReference type="PANTHER" id="PTHR43811:SF19">
    <property type="entry name" value="39 KDA FK506-BINDING NUCLEAR PROTEIN"/>
    <property type="match status" value="1"/>
</dbReference>
<dbReference type="SUPFAM" id="SSF54534">
    <property type="entry name" value="FKBP-like"/>
    <property type="match status" value="1"/>
</dbReference>
<dbReference type="Gene3D" id="3.10.50.40">
    <property type="match status" value="1"/>
</dbReference>
<dbReference type="InterPro" id="IPR001179">
    <property type="entry name" value="PPIase_FKBP_dom"/>
</dbReference>
<evidence type="ECO:0000313" key="9">
    <source>
        <dbReference type="EMBL" id="BCG48754.1"/>
    </source>
</evidence>
<keyword evidence="7" id="KW-0732">Signal</keyword>
<evidence type="ECO:0000256" key="6">
    <source>
        <dbReference type="RuleBase" id="RU003915"/>
    </source>
</evidence>